<protein>
    <recommendedName>
        <fullName evidence="3">Abi-like protein</fullName>
    </recommendedName>
</protein>
<reference evidence="2" key="1">
    <citation type="submission" date="2016-10" db="EMBL/GenBank/DDBJ databases">
        <authorList>
            <person name="Varghese N."/>
            <person name="Submissions S."/>
        </authorList>
    </citation>
    <scope>NUCLEOTIDE SEQUENCE [LARGE SCALE GENOMIC DNA]</scope>
    <source>
        <strain evidence="2">DSM 16858</strain>
    </source>
</reference>
<organism evidence="1 2">
    <name type="scientific">Stigmatella erecta</name>
    <dbReference type="NCBI Taxonomy" id="83460"/>
    <lineage>
        <taxon>Bacteria</taxon>
        <taxon>Pseudomonadati</taxon>
        <taxon>Myxococcota</taxon>
        <taxon>Myxococcia</taxon>
        <taxon>Myxococcales</taxon>
        <taxon>Cystobacterineae</taxon>
        <taxon>Archangiaceae</taxon>
        <taxon>Stigmatella</taxon>
    </lineage>
</organism>
<dbReference type="Proteomes" id="UP000199181">
    <property type="component" value="Unassembled WGS sequence"/>
</dbReference>
<name>A0A1I0KZQ9_9BACT</name>
<gene>
    <name evidence="1" type="ORF">SAMN05443639_116118</name>
</gene>
<dbReference type="AlphaFoldDB" id="A0A1I0KZQ9"/>
<evidence type="ECO:0000313" key="1">
    <source>
        <dbReference type="EMBL" id="SEU31894.1"/>
    </source>
</evidence>
<dbReference type="EMBL" id="FOIJ01000016">
    <property type="protein sequence ID" value="SEU31894.1"/>
    <property type="molecule type" value="Genomic_DNA"/>
</dbReference>
<sequence>MILGRYLWNIALCQALYPALHSLEVAFRNRLHEALKLHFGVPSWFDMPWLLDREQDKVAAAKQELRKRNAPLEADRVVAELSFGDVIRQTLPHMPKHLRKRTEINKRMHTLRLLRNRVFHYEPIWHWEDLPRQHADLRQALEWFEPELLKLLCVPPLFEEVHSRGPAAYELDVR</sequence>
<accession>A0A1I0KZQ9</accession>
<evidence type="ECO:0008006" key="3">
    <source>
        <dbReference type="Google" id="ProtNLM"/>
    </source>
</evidence>
<proteinExistence type="predicted"/>
<keyword evidence="2" id="KW-1185">Reference proteome</keyword>
<evidence type="ECO:0000313" key="2">
    <source>
        <dbReference type="Proteomes" id="UP000199181"/>
    </source>
</evidence>